<feature type="transmembrane region" description="Helical" evidence="5">
    <location>
        <begin position="396"/>
        <end position="415"/>
    </location>
</feature>
<dbReference type="Proteomes" id="UP000001017">
    <property type="component" value="Chromosome"/>
</dbReference>
<dbReference type="InterPro" id="IPR050367">
    <property type="entry name" value="APC_superfamily"/>
</dbReference>
<dbReference type="GO" id="GO:0016020">
    <property type="term" value="C:membrane"/>
    <property type="evidence" value="ECO:0007669"/>
    <property type="project" value="UniProtKB-SubCell"/>
</dbReference>
<dbReference type="PANTHER" id="PTHR42770:SF11">
    <property type="entry name" value="INNER MEMBRANE TRANSPORT PROTEIN YBAT"/>
    <property type="match status" value="1"/>
</dbReference>
<evidence type="ECO:0000256" key="4">
    <source>
        <dbReference type="ARBA" id="ARBA00023136"/>
    </source>
</evidence>
<evidence type="ECO:0000256" key="3">
    <source>
        <dbReference type="ARBA" id="ARBA00022989"/>
    </source>
</evidence>
<name>Q97A75_THEVO</name>
<keyword evidence="4 5" id="KW-0472">Membrane</keyword>
<dbReference type="Gene3D" id="1.20.1740.10">
    <property type="entry name" value="Amino acid/polyamine transporter I"/>
    <property type="match status" value="1"/>
</dbReference>
<keyword evidence="8" id="KW-1185">Reference proteome</keyword>
<dbReference type="AlphaFoldDB" id="Q97A75"/>
<feature type="transmembrane region" description="Helical" evidence="5">
    <location>
        <begin position="157"/>
        <end position="177"/>
    </location>
</feature>
<dbReference type="GeneID" id="1442017"/>
<evidence type="ECO:0000259" key="6">
    <source>
        <dbReference type="Pfam" id="PF00324"/>
    </source>
</evidence>
<dbReference type="eggNOG" id="arCOG03649">
    <property type="taxonomic scope" value="Archaea"/>
</dbReference>
<feature type="transmembrane region" description="Helical" evidence="5">
    <location>
        <begin position="273"/>
        <end position="293"/>
    </location>
</feature>
<organism evidence="7 8">
    <name type="scientific">Thermoplasma volcanium (strain ATCC 51530 / DSM 4299 / JCM 9571 / NBRC 15438 / GSS1)</name>
    <dbReference type="NCBI Taxonomy" id="273116"/>
    <lineage>
        <taxon>Archaea</taxon>
        <taxon>Methanobacteriati</taxon>
        <taxon>Thermoplasmatota</taxon>
        <taxon>Thermoplasmata</taxon>
        <taxon>Thermoplasmatales</taxon>
        <taxon>Thermoplasmataceae</taxon>
        <taxon>Thermoplasma</taxon>
    </lineage>
</organism>
<proteinExistence type="predicted"/>
<feature type="transmembrane region" description="Helical" evidence="5">
    <location>
        <begin position="197"/>
        <end position="218"/>
    </location>
</feature>
<evidence type="ECO:0000256" key="2">
    <source>
        <dbReference type="ARBA" id="ARBA00022692"/>
    </source>
</evidence>
<dbReference type="OrthoDB" id="43026at2157"/>
<evidence type="ECO:0000256" key="5">
    <source>
        <dbReference type="SAM" id="Phobius"/>
    </source>
</evidence>
<accession>Q97A75</accession>
<dbReference type="PIRSF" id="PIRSF006060">
    <property type="entry name" value="AA_transporter"/>
    <property type="match status" value="1"/>
</dbReference>
<sequence>MARSLRRNVLNFREVLFQGVAASAPAGAAVATMTGSAAFALGSLPLAAAVAFVIVFLNALIIRRISTHVAGPGGYYDYIKTGFGKEVGIFSGWVYILYQIAALAFISLSIAVFVPALLSYIYGISVPGNLWIPLLIGAAAFGYLVSFSGIRGSLRYVSVMGSLEIAVVVFIGLFIILSHPAINTPAVFTLKYDKFGVSGIALGVLFMYTAFSGFGGMTPLGEEAKNAKKLIGDAVIISSVILGVFFVFAAYAFTVGWGPSSMESYANNLVPGIKLAQVDIGLWAAILITIFYINSILTDNVTFSNSVARITLSMSRDGVLPRFLSEVHEKRKTPHFAGLVMVIASVIIGLLSVEFLGPFGGFLFTGVLSTLAALLVHMLANLSLPVIIKKKANKVGVLNVALPVTVTAILVYVFYGTFVSISTPVVAASISFGAWATFAAIFSVVRRNKILESEYISVNEVGEEAE</sequence>
<dbReference type="KEGG" id="tvo:TVG0961784"/>
<comment type="subcellular location">
    <subcellularLocation>
        <location evidence="1">Membrane</location>
        <topology evidence="1">Multi-pass membrane protein</topology>
    </subcellularLocation>
</comment>
<reference evidence="7 8" key="2">
    <citation type="journal article" date="2000" name="Proc. Natl. Acad. Sci. U.S.A.">
        <title>Archaeal adaptation to higher temperatures revealed by genomic sequence of Thermoplasma volcanium.</title>
        <authorList>
            <person name="Kawashima T."/>
            <person name="Amano N."/>
            <person name="Koike H."/>
            <person name="Makino S."/>
            <person name="Higuchi S."/>
            <person name="Kawashima-Ohya Y."/>
            <person name="Watanabe K."/>
            <person name="Yamazaki M."/>
            <person name="Kanehori K."/>
            <person name="Kawamoto T."/>
            <person name="Nunoshiba T."/>
            <person name="Yamamoto Y."/>
            <person name="Aramaki H."/>
            <person name="Makino K."/>
            <person name="Suzuki M."/>
        </authorList>
    </citation>
    <scope>NUCLEOTIDE SEQUENCE [LARGE SCALE GENOMIC DNA]</scope>
    <source>
        <strain evidence="8">ATCC 51530 / DSM 4299 / JCM 9571 / NBRC 15438 / GSS1</strain>
    </source>
</reference>
<dbReference type="PANTHER" id="PTHR42770">
    <property type="entry name" value="AMINO ACID TRANSPORTER-RELATED"/>
    <property type="match status" value="1"/>
</dbReference>
<dbReference type="Pfam" id="PF00324">
    <property type="entry name" value="AA_permease"/>
    <property type="match status" value="1"/>
</dbReference>
<dbReference type="PaxDb" id="273116-14325152"/>
<evidence type="ECO:0000313" key="7">
    <source>
        <dbReference type="EMBL" id="BAB60077.1"/>
    </source>
</evidence>
<dbReference type="InterPro" id="IPR004841">
    <property type="entry name" value="AA-permease/SLC12A_dom"/>
</dbReference>
<feature type="transmembrane region" description="Helical" evidence="5">
    <location>
        <begin position="95"/>
        <end position="118"/>
    </location>
</feature>
<feature type="transmembrane region" description="Helical" evidence="5">
    <location>
        <begin position="421"/>
        <end position="445"/>
    </location>
</feature>
<dbReference type="RefSeq" id="WP_010917169.1">
    <property type="nucleotide sequence ID" value="NC_002689.2"/>
</dbReference>
<feature type="transmembrane region" description="Helical" evidence="5">
    <location>
        <begin position="38"/>
        <end position="61"/>
    </location>
</feature>
<keyword evidence="2 5" id="KW-0812">Transmembrane</keyword>
<evidence type="ECO:0000256" key="1">
    <source>
        <dbReference type="ARBA" id="ARBA00004141"/>
    </source>
</evidence>
<feature type="transmembrane region" description="Helical" evidence="5">
    <location>
        <begin position="362"/>
        <end position="384"/>
    </location>
</feature>
<feature type="transmembrane region" description="Helical" evidence="5">
    <location>
        <begin position="230"/>
        <end position="253"/>
    </location>
</feature>
<feature type="transmembrane region" description="Helical" evidence="5">
    <location>
        <begin position="130"/>
        <end position="150"/>
    </location>
</feature>
<dbReference type="STRING" id="273116.gene:9381727"/>
<feature type="domain" description="Amino acid permease/ SLC12A" evidence="6">
    <location>
        <begin position="15"/>
        <end position="434"/>
    </location>
</feature>
<reference evidence="7 8" key="1">
    <citation type="journal article" date="1999" name="Proc. Jpn. Acad.">
        <title>Determination of the complete genomic DNA sequence of Thermoplasma volvanium GSS1.</title>
        <authorList>
            <person name="Kawashima T."/>
            <person name="Yamamoto Y."/>
            <person name="Aramaki H."/>
            <person name="Nunoshiba T."/>
            <person name="Kawamoto T."/>
            <person name="Watanabe K."/>
            <person name="Yamazaki M."/>
            <person name="Kanehori K."/>
            <person name="Amano N."/>
            <person name="Ohya Y."/>
            <person name="Makino K."/>
            <person name="Suzuki M."/>
        </authorList>
    </citation>
    <scope>NUCLEOTIDE SEQUENCE [LARGE SCALE GENOMIC DNA]</scope>
    <source>
        <strain evidence="8">ATCC 51530 / DSM 4299 / JCM 9571 / NBRC 15438 / GSS1</strain>
    </source>
</reference>
<evidence type="ECO:0000313" key="8">
    <source>
        <dbReference type="Proteomes" id="UP000001017"/>
    </source>
</evidence>
<gene>
    <name evidence="7" type="ORF">TVG0961784</name>
</gene>
<dbReference type="HOGENOM" id="CLU_007946_20_3_2"/>
<dbReference type="EMBL" id="BA000011">
    <property type="protein sequence ID" value="BAB60077.1"/>
    <property type="molecule type" value="Genomic_DNA"/>
</dbReference>
<keyword evidence="3 5" id="KW-1133">Transmembrane helix</keyword>
<dbReference type="GO" id="GO:0055085">
    <property type="term" value="P:transmembrane transport"/>
    <property type="evidence" value="ECO:0007669"/>
    <property type="project" value="InterPro"/>
</dbReference>
<feature type="transmembrane region" description="Helical" evidence="5">
    <location>
        <begin position="336"/>
        <end position="356"/>
    </location>
</feature>
<dbReference type="PhylomeDB" id="Q97A75"/>
<protein>
    <submittedName>
        <fullName evidence="7">Amino acid transporter</fullName>
    </submittedName>
</protein>